<dbReference type="Proteomes" id="UP001177670">
    <property type="component" value="Unassembled WGS sequence"/>
</dbReference>
<comment type="caution">
    <text evidence="1">The sequence shown here is derived from an EMBL/GenBank/DDBJ whole genome shotgun (WGS) entry which is preliminary data.</text>
</comment>
<organism evidence="1 2">
    <name type="scientific">Melipona bicolor</name>
    <dbReference type="NCBI Taxonomy" id="60889"/>
    <lineage>
        <taxon>Eukaryota</taxon>
        <taxon>Metazoa</taxon>
        <taxon>Ecdysozoa</taxon>
        <taxon>Arthropoda</taxon>
        <taxon>Hexapoda</taxon>
        <taxon>Insecta</taxon>
        <taxon>Pterygota</taxon>
        <taxon>Neoptera</taxon>
        <taxon>Endopterygota</taxon>
        <taxon>Hymenoptera</taxon>
        <taxon>Apocrita</taxon>
        <taxon>Aculeata</taxon>
        <taxon>Apoidea</taxon>
        <taxon>Anthophila</taxon>
        <taxon>Apidae</taxon>
        <taxon>Melipona</taxon>
    </lineage>
</organism>
<dbReference type="EMBL" id="JAHYIQ010000004">
    <property type="protein sequence ID" value="KAK1132650.1"/>
    <property type="molecule type" value="Genomic_DNA"/>
</dbReference>
<evidence type="ECO:0000313" key="1">
    <source>
        <dbReference type="EMBL" id="KAK1132650.1"/>
    </source>
</evidence>
<feature type="non-terminal residue" evidence="1">
    <location>
        <position position="1"/>
    </location>
</feature>
<evidence type="ECO:0000313" key="2">
    <source>
        <dbReference type="Proteomes" id="UP001177670"/>
    </source>
</evidence>
<gene>
    <name evidence="1" type="ORF">K0M31_014035</name>
</gene>
<reference evidence="1" key="1">
    <citation type="submission" date="2021-10" db="EMBL/GenBank/DDBJ databases">
        <title>Melipona bicolor Genome sequencing and assembly.</title>
        <authorList>
            <person name="Araujo N.S."/>
            <person name="Arias M.C."/>
        </authorList>
    </citation>
    <scope>NUCLEOTIDE SEQUENCE</scope>
    <source>
        <strain evidence="1">USP_2M_L1-L4_2017</strain>
        <tissue evidence="1">Whole body</tissue>
    </source>
</reference>
<name>A0AA40G8F5_9HYME</name>
<keyword evidence="2" id="KW-1185">Reference proteome</keyword>
<proteinExistence type="predicted"/>
<dbReference type="AlphaFoldDB" id="A0AA40G8F5"/>
<sequence length="66" mass="7397">ASSEEKTRWMKKGLKGVGRYMRRGRRGWSASVKLLDSSESLIVALPGLISPAQMRPSEDQFFSDPL</sequence>
<protein>
    <submittedName>
        <fullName evidence="1">Uncharacterized protein</fullName>
    </submittedName>
</protein>
<accession>A0AA40G8F5</accession>